<dbReference type="PANTHER" id="PTHR11088">
    <property type="entry name" value="TRNA DIMETHYLALLYLTRANSFERASE"/>
    <property type="match status" value="1"/>
</dbReference>
<keyword evidence="7 10" id="KW-0067">ATP-binding</keyword>
<evidence type="ECO:0000256" key="3">
    <source>
        <dbReference type="ARBA" id="ARBA00005842"/>
    </source>
</evidence>
<dbReference type="PANTHER" id="PTHR11088:SF60">
    <property type="entry name" value="TRNA DIMETHYLALLYLTRANSFERASE"/>
    <property type="match status" value="1"/>
</dbReference>
<evidence type="ECO:0000256" key="4">
    <source>
        <dbReference type="ARBA" id="ARBA00022679"/>
    </source>
</evidence>
<evidence type="ECO:0000256" key="9">
    <source>
        <dbReference type="ARBA" id="ARBA00049563"/>
    </source>
</evidence>
<dbReference type="OrthoDB" id="9776390at2"/>
<evidence type="ECO:0000313" key="14">
    <source>
        <dbReference type="EMBL" id="SFP58661.1"/>
    </source>
</evidence>
<dbReference type="InterPro" id="IPR027417">
    <property type="entry name" value="P-loop_NTPase"/>
</dbReference>
<feature type="site" description="Interaction with substrate tRNA" evidence="10">
    <location>
        <position position="123"/>
    </location>
</feature>
<keyword evidence="15" id="KW-1185">Reference proteome</keyword>
<evidence type="ECO:0000256" key="12">
    <source>
        <dbReference type="RuleBase" id="RU003784"/>
    </source>
</evidence>
<name>A0A662ZIU3_9GAMM</name>
<feature type="binding site" evidence="10">
    <location>
        <begin position="10"/>
        <end position="17"/>
    </location>
    <ligand>
        <name>ATP</name>
        <dbReference type="ChEBI" id="CHEBI:30616"/>
    </ligand>
</feature>
<keyword evidence="5 10" id="KW-0819">tRNA processing</keyword>
<evidence type="ECO:0000256" key="7">
    <source>
        <dbReference type="ARBA" id="ARBA00022840"/>
    </source>
</evidence>
<dbReference type="GO" id="GO:0052381">
    <property type="term" value="F:tRNA dimethylallyltransferase activity"/>
    <property type="evidence" value="ECO:0007669"/>
    <property type="project" value="UniProtKB-UniRule"/>
</dbReference>
<dbReference type="EC" id="2.5.1.75" evidence="10"/>
<evidence type="ECO:0000256" key="5">
    <source>
        <dbReference type="ARBA" id="ARBA00022694"/>
    </source>
</evidence>
<comment type="caution">
    <text evidence="10">Lacks conserved residue(s) required for the propagation of feature annotation.</text>
</comment>
<dbReference type="RefSeq" id="WP_093142971.1">
    <property type="nucleotide sequence ID" value="NZ_FOXF01000040.1"/>
</dbReference>
<evidence type="ECO:0000256" key="13">
    <source>
        <dbReference type="RuleBase" id="RU003785"/>
    </source>
</evidence>
<protein>
    <recommendedName>
        <fullName evidence="10">tRNA dimethylallyltransferase</fullName>
        <ecNumber evidence="10">2.5.1.75</ecNumber>
    </recommendedName>
    <alternativeName>
        <fullName evidence="10">Dimethylallyl diphosphate:tRNA dimethylallyltransferase</fullName>
        <shortName evidence="10">DMAPP:tRNA dimethylallyltransferase</shortName>
        <shortName evidence="10">DMATase</shortName>
    </alternativeName>
    <alternativeName>
        <fullName evidence="10">Isopentenyl-diphosphate:tRNA isopentenyltransferase</fullName>
        <shortName evidence="10">IPP transferase</shortName>
        <shortName evidence="10">IPPT</shortName>
        <shortName evidence="10">IPTase</shortName>
    </alternativeName>
</protein>
<evidence type="ECO:0000256" key="1">
    <source>
        <dbReference type="ARBA" id="ARBA00001946"/>
    </source>
</evidence>
<dbReference type="Pfam" id="PF01715">
    <property type="entry name" value="IPPT"/>
    <property type="match status" value="1"/>
</dbReference>
<comment type="similarity">
    <text evidence="3 10 13">Belongs to the IPP transferase family.</text>
</comment>
<dbReference type="Gene3D" id="3.40.50.300">
    <property type="entry name" value="P-loop containing nucleotide triphosphate hydrolases"/>
    <property type="match status" value="1"/>
</dbReference>
<evidence type="ECO:0000256" key="11">
    <source>
        <dbReference type="RuleBase" id="RU003783"/>
    </source>
</evidence>
<accession>A0A662ZIU3</accession>
<dbReference type="Proteomes" id="UP000243745">
    <property type="component" value="Unassembled WGS sequence"/>
</dbReference>
<dbReference type="InterPro" id="IPR039657">
    <property type="entry name" value="Dimethylallyltransferase"/>
</dbReference>
<comment type="cofactor">
    <cofactor evidence="1 10">
        <name>Mg(2+)</name>
        <dbReference type="ChEBI" id="CHEBI:18420"/>
    </cofactor>
</comment>
<gene>
    <name evidence="10" type="primary">miaA</name>
    <name evidence="14" type="ORF">SAMN02910344_01793</name>
</gene>
<dbReference type="NCBIfam" id="TIGR00174">
    <property type="entry name" value="miaA"/>
    <property type="match status" value="1"/>
</dbReference>
<evidence type="ECO:0000313" key="15">
    <source>
        <dbReference type="Proteomes" id="UP000243745"/>
    </source>
</evidence>
<dbReference type="Gene3D" id="1.10.20.140">
    <property type="match status" value="1"/>
</dbReference>
<feature type="region of interest" description="Interaction with substrate tRNA" evidence="10">
    <location>
        <begin position="159"/>
        <end position="163"/>
    </location>
</feature>
<feature type="binding site" evidence="10">
    <location>
        <begin position="12"/>
        <end position="17"/>
    </location>
    <ligand>
        <name>substrate</name>
    </ligand>
</feature>
<keyword evidence="8 10" id="KW-0460">Magnesium</keyword>
<dbReference type="SUPFAM" id="SSF52540">
    <property type="entry name" value="P-loop containing nucleoside triphosphate hydrolases"/>
    <property type="match status" value="1"/>
</dbReference>
<reference evidence="14 15" key="1">
    <citation type="submission" date="2016-10" db="EMBL/GenBank/DDBJ databases">
        <authorList>
            <person name="Varghese N."/>
            <person name="Submissions S."/>
        </authorList>
    </citation>
    <scope>NUCLEOTIDE SEQUENCE [LARGE SCALE GENOMIC DNA]</scope>
    <source>
        <strain evidence="14 15">DSM 1361</strain>
    </source>
</reference>
<dbReference type="EMBL" id="FOXF01000040">
    <property type="protein sequence ID" value="SFP58661.1"/>
    <property type="molecule type" value="Genomic_DNA"/>
</dbReference>
<feature type="site" description="Interaction with substrate tRNA" evidence="10">
    <location>
        <position position="101"/>
    </location>
</feature>
<feature type="region of interest" description="Interaction with substrate tRNA" evidence="10">
    <location>
        <begin position="35"/>
        <end position="38"/>
    </location>
</feature>
<evidence type="ECO:0000256" key="10">
    <source>
        <dbReference type="HAMAP-Rule" id="MF_00185"/>
    </source>
</evidence>
<organism evidence="14 15">
    <name type="scientific">Ruminobacter amylophilus</name>
    <dbReference type="NCBI Taxonomy" id="867"/>
    <lineage>
        <taxon>Bacteria</taxon>
        <taxon>Pseudomonadati</taxon>
        <taxon>Pseudomonadota</taxon>
        <taxon>Gammaproteobacteria</taxon>
        <taxon>Aeromonadales</taxon>
        <taxon>Succinivibrionaceae</taxon>
        <taxon>Ruminobacter</taxon>
    </lineage>
</organism>
<proteinExistence type="inferred from homology"/>
<comment type="subunit">
    <text evidence="10">Monomer.</text>
</comment>
<sequence length="313" mass="35048">MKPSAISLMGPTASGKTSLAIRLAQQINGEIISVDSALIYRGMDIGTAKPSVEERQGVPHHLIDIVDPSETYSVAGFRNDAIRLINEITSRGHVPVLVGGTMLYFKALTEGLSPLPNSTPEVRARVNAIIAEEGLPALRELVHGVDPESWARINENDAQRLGRAYEVYLVSGKSMTDIIRENGVYECPVDLTEFALLPDRERKYLKPLIAARFDKMLEQGFEDEVRKLYDRGDLSPELPSIRSVGYRQMWMYLDGSVDFREMRELSVIATCQLAKRQMTWLRGWKSQVGFLDPMSENNLQIIIGVLRKKGVCQ</sequence>
<evidence type="ECO:0000256" key="8">
    <source>
        <dbReference type="ARBA" id="ARBA00022842"/>
    </source>
</evidence>
<comment type="function">
    <text evidence="2 10 12">Catalyzes the transfer of a dimethylallyl group onto the adenine at position 37 in tRNAs that read codons beginning with uridine, leading to the formation of N6-(dimethylallyl)adenosine (i(6)A).</text>
</comment>
<evidence type="ECO:0000256" key="2">
    <source>
        <dbReference type="ARBA" id="ARBA00003213"/>
    </source>
</evidence>
<evidence type="ECO:0000256" key="6">
    <source>
        <dbReference type="ARBA" id="ARBA00022741"/>
    </source>
</evidence>
<dbReference type="HAMAP" id="MF_00185">
    <property type="entry name" value="IPP_trans"/>
    <property type="match status" value="1"/>
</dbReference>
<keyword evidence="6 10" id="KW-0547">Nucleotide-binding</keyword>
<dbReference type="GO" id="GO:0006400">
    <property type="term" value="P:tRNA modification"/>
    <property type="evidence" value="ECO:0007669"/>
    <property type="project" value="TreeGrafter"/>
</dbReference>
<dbReference type="InterPro" id="IPR018022">
    <property type="entry name" value="IPT"/>
</dbReference>
<dbReference type="AlphaFoldDB" id="A0A662ZIU3"/>
<comment type="catalytic activity">
    <reaction evidence="9 10 11">
        <text>adenosine(37) in tRNA + dimethylallyl diphosphate = N(6)-dimethylallyladenosine(37) in tRNA + diphosphate</text>
        <dbReference type="Rhea" id="RHEA:26482"/>
        <dbReference type="Rhea" id="RHEA-COMP:10162"/>
        <dbReference type="Rhea" id="RHEA-COMP:10375"/>
        <dbReference type="ChEBI" id="CHEBI:33019"/>
        <dbReference type="ChEBI" id="CHEBI:57623"/>
        <dbReference type="ChEBI" id="CHEBI:74411"/>
        <dbReference type="ChEBI" id="CHEBI:74415"/>
        <dbReference type="EC" id="2.5.1.75"/>
    </reaction>
</comment>
<keyword evidence="4 10" id="KW-0808">Transferase</keyword>
<dbReference type="GO" id="GO:0005524">
    <property type="term" value="F:ATP binding"/>
    <property type="evidence" value="ECO:0007669"/>
    <property type="project" value="UniProtKB-UniRule"/>
</dbReference>